<reference evidence="1" key="2">
    <citation type="submission" date="2023-04" db="EMBL/GenBank/DDBJ databases">
        <authorList>
            <person name="Bu L."/>
            <person name="Lu L."/>
            <person name="Laidemitt M.R."/>
            <person name="Zhang S.M."/>
            <person name="Mutuku M."/>
            <person name="Mkoji G."/>
            <person name="Steinauer M."/>
            <person name="Loker E.S."/>
        </authorList>
    </citation>
    <scope>NUCLEOTIDE SEQUENCE</scope>
    <source>
        <strain evidence="1">KasaAsao</strain>
        <tissue evidence="1">Whole Snail</tissue>
    </source>
</reference>
<protein>
    <submittedName>
        <fullName evidence="1">Histone deacetylase 6-like isoform X1</fullName>
    </submittedName>
</protein>
<proteinExistence type="predicted"/>
<reference evidence="1" key="1">
    <citation type="journal article" date="2023" name="PLoS Negl. Trop. Dis.">
        <title>A genome sequence for Biomphalaria pfeifferi, the major vector snail for the human-infecting parasite Schistosoma mansoni.</title>
        <authorList>
            <person name="Bu L."/>
            <person name="Lu L."/>
            <person name="Laidemitt M.R."/>
            <person name="Zhang S.M."/>
            <person name="Mutuku M."/>
            <person name="Mkoji G."/>
            <person name="Steinauer M."/>
            <person name="Loker E.S."/>
        </authorList>
    </citation>
    <scope>NUCLEOTIDE SEQUENCE</scope>
    <source>
        <strain evidence="1">KasaAsao</strain>
    </source>
</reference>
<dbReference type="EMBL" id="JASAOG010000022">
    <property type="protein sequence ID" value="KAK0063224.1"/>
    <property type="molecule type" value="Genomic_DNA"/>
</dbReference>
<feature type="non-terminal residue" evidence="1">
    <location>
        <position position="49"/>
    </location>
</feature>
<name>A0AAD8BYI2_BIOPF</name>
<sequence length="49" mass="5736">AAFTVNEVLLIQKNYWSCLKFKEQIPKVEADLRLPTFSLAPKPKQYDPR</sequence>
<evidence type="ECO:0000313" key="1">
    <source>
        <dbReference type="EMBL" id="KAK0063224.1"/>
    </source>
</evidence>
<comment type="caution">
    <text evidence="1">The sequence shown here is derived from an EMBL/GenBank/DDBJ whole genome shotgun (WGS) entry which is preliminary data.</text>
</comment>
<organism evidence="1 2">
    <name type="scientific">Biomphalaria pfeifferi</name>
    <name type="common">Bloodfluke planorb</name>
    <name type="synonym">Freshwater snail</name>
    <dbReference type="NCBI Taxonomy" id="112525"/>
    <lineage>
        <taxon>Eukaryota</taxon>
        <taxon>Metazoa</taxon>
        <taxon>Spiralia</taxon>
        <taxon>Lophotrochozoa</taxon>
        <taxon>Mollusca</taxon>
        <taxon>Gastropoda</taxon>
        <taxon>Heterobranchia</taxon>
        <taxon>Euthyneura</taxon>
        <taxon>Panpulmonata</taxon>
        <taxon>Hygrophila</taxon>
        <taxon>Lymnaeoidea</taxon>
        <taxon>Planorbidae</taxon>
        <taxon>Biomphalaria</taxon>
    </lineage>
</organism>
<accession>A0AAD8BYI2</accession>
<keyword evidence="2" id="KW-1185">Reference proteome</keyword>
<gene>
    <name evidence="1" type="ORF">Bpfe_007420</name>
</gene>
<dbReference type="AlphaFoldDB" id="A0AAD8BYI2"/>
<dbReference type="Proteomes" id="UP001233172">
    <property type="component" value="Unassembled WGS sequence"/>
</dbReference>
<evidence type="ECO:0000313" key="2">
    <source>
        <dbReference type="Proteomes" id="UP001233172"/>
    </source>
</evidence>